<dbReference type="EMBL" id="BEGY01000032">
    <property type="protein sequence ID" value="GAX78397.1"/>
    <property type="molecule type" value="Genomic_DNA"/>
</dbReference>
<dbReference type="Gene3D" id="1.10.275.10">
    <property type="entry name" value="Fumarase/aspartase (N-terminal domain)"/>
    <property type="match status" value="1"/>
</dbReference>
<dbReference type="InterPro" id="IPR008948">
    <property type="entry name" value="L-Aspartase-like"/>
</dbReference>
<keyword evidence="3" id="KW-1185">Reference proteome</keyword>
<dbReference type="Gene3D" id="1.20.200.10">
    <property type="entry name" value="Fumarase/aspartase (Central domain)"/>
    <property type="match status" value="1"/>
</dbReference>
<dbReference type="GO" id="GO:0003824">
    <property type="term" value="F:catalytic activity"/>
    <property type="evidence" value="ECO:0007669"/>
    <property type="project" value="InterPro"/>
</dbReference>
<sequence>MAAVKSFSVGGVGAQPSLDDIVRVAQGQSVQLDAVGAERIKRESPAPKHFKAEEFSCTDGDDSSVVIPIRSHHVRAILASKLLTLMNGKSGVRLQVCEFIVQLLNLGVTPKINAALATDSSVLQLLANAFHGSGLAVSGEPLSSSLEAAACPPPGLSSTERAILQSSASATAGVSSLTVQGAKRLISMTTAVTALSIEAVGAPIKAFDATLVEAQGFKSAVAVADELRTLLEGSKRVGTLKGRPMAHFAQVPQRLGAVHEAISVAYQAVRSEVQSAALPVKEGEDGAAPSSSAPSPILSPALLELGRSLLNLAKGCVARAKRVLKEVSVDKTGVFEKVEKRLDSAQKMVLKYGSQLLACSVEEESPCFGCAMAADAALLAAVDALALEAAAAVAVLRLIEGPPAPPVEPSSTLPEQSGVAAAESSVADKKAAAAAKRKKGGGASSAGMALGKGTSVVRAWIEGVAASAVNASSTTIAKDDISTEAAAPSTLPVAKDDISTEAAAPITLPVAKDDISTEAAAPSTLPFAKAMPGGDGAGVAMEQAIFTCAWEGCCTALNPVGPASAKLLEEVKAVVEANQVSLTSCICFLRI</sequence>
<evidence type="ECO:0000256" key="1">
    <source>
        <dbReference type="ARBA" id="ARBA00007238"/>
    </source>
</evidence>
<proteinExistence type="inferred from homology"/>
<name>A0A250X5M7_9CHLO</name>
<evidence type="ECO:0000313" key="2">
    <source>
        <dbReference type="EMBL" id="GAX78397.1"/>
    </source>
</evidence>
<dbReference type="STRING" id="1157962.A0A250X5M7"/>
<organism evidence="2 3">
    <name type="scientific">Chlamydomonas eustigma</name>
    <dbReference type="NCBI Taxonomy" id="1157962"/>
    <lineage>
        <taxon>Eukaryota</taxon>
        <taxon>Viridiplantae</taxon>
        <taxon>Chlorophyta</taxon>
        <taxon>core chlorophytes</taxon>
        <taxon>Chlorophyceae</taxon>
        <taxon>CS clade</taxon>
        <taxon>Chlamydomonadales</taxon>
        <taxon>Chlamydomonadaceae</taxon>
        <taxon>Chlamydomonas</taxon>
    </lineage>
</organism>
<reference evidence="2 3" key="1">
    <citation type="submission" date="2017-08" db="EMBL/GenBank/DDBJ databases">
        <title>Acidophilic green algal genome provides insights into adaptation to an acidic environment.</title>
        <authorList>
            <person name="Hirooka S."/>
            <person name="Hirose Y."/>
            <person name="Kanesaki Y."/>
            <person name="Higuchi S."/>
            <person name="Fujiwara T."/>
            <person name="Onuma R."/>
            <person name="Era A."/>
            <person name="Ohbayashi R."/>
            <person name="Uzuka A."/>
            <person name="Nozaki H."/>
            <person name="Yoshikawa H."/>
            <person name="Miyagishima S.Y."/>
        </authorList>
    </citation>
    <scope>NUCLEOTIDE SEQUENCE [LARGE SCALE GENOMIC DNA]</scope>
    <source>
        <strain evidence="2 3">NIES-2499</strain>
    </source>
</reference>
<comment type="similarity">
    <text evidence="1">Belongs to the PAL/histidase family.</text>
</comment>
<dbReference type="Pfam" id="PF00221">
    <property type="entry name" value="Lyase_aromatic"/>
    <property type="match status" value="1"/>
</dbReference>
<dbReference type="OrthoDB" id="10051290at2759"/>
<protein>
    <submittedName>
        <fullName evidence="2">Uncharacterized protein</fullName>
    </submittedName>
</protein>
<dbReference type="PANTHER" id="PTHR10362">
    <property type="entry name" value="HISTIDINE AMMONIA-LYASE"/>
    <property type="match status" value="1"/>
</dbReference>
<comment type="caution">
    <text evidence="2">The sequence shown here is derived from an EMBL/GenBank/DDBJ whole genome shotgun (WGS) entry which is preliminary data.</text>
</comment>
<dbReference type="AlphaFoldDB" id="A0A250X5M7"/>
<dbReference type="InterPro" id="IPR024083">
    <property type="entry name" value="Fumarase/histidase_N"/>
</dbReference>
<evidence type="ECO:0000313" key="3">
    <source>
        <dbReference type="Proteomes" id="UP000232323"/>
    </source>
</evidence>
<dbReference type="InterPro" id="IPR001106">
    <property type="entry name" value="Aromatic_Lyase"/>
</dbReference>
<dbReference type="Proteomes" id="UP000232323">
    <property type="component" value="Unassembled WGS sequence"/>
</dbReference>
<accession>A0A250X5M7</accession>
<gene>
    <name evidence="2" type="ORF">CEUSTIGMA_g5839.t1</name>
</gene>
<dbReference type="SUPFAM" id="SSF48557">
    <property type="entry name" value="L-aspartase-like"/>
    <property type="match status" value="1"/>
</dbReference>